<evidence type="ECO:0000313" key="15">
    <source>
        <dbReference type="Proteomes" id="UP000506160"/>
    </source>
</evidence>
<dbReference type="EMBL" id="AWGA01000021">
    <property type="protein sequence ID" value="TEA27751.1"/>
    <property type="molecule type" value="Genomic_DNA"/>
</dbReference>
<dbReference type="Gene3D" id="3.90.550.10">
    <property type="entry name" value="Spore Coat Polysaccharide Biosynthesis Protein SpsA, Chain A"/>
    <property type="match status" value="1"/>
</dbReference>
<evidence type="ECO:0000259" key="13">
    <source>
        <dbReference type="Pfam" id="PF00535"/>
    </source>
</evidence>
<keyword evidence="5" id="KW-1003">Cell membrane</keyword>
<evidence type="ECO:0000256" key="4">
    <source>
        <dbReference type="ARBA" id="ARBA00020585"/>
    </source>
</evidence>
<evidence type="ECO:0000256" key="3">
    <source>
        <dbReference type="ARBA" id="ARBA00009337"/>
    </source>
</evidence>
<dbReference type="Pfam" id="PF00535">
    <property type="entry name" value="Glycos_transf_2"/>
    <property type="match status" value="1"/>
</dbReference>
<feature type="transmembrane region" description="Helical" evidence="12">
    <location>
        <begin position="80"/>
        <end position="98"/>
    </location>
</feature>
<evidence type="ECO:0000256" key="7">
    <source>
        <dbReference type="ARBA" id="ARBA00022676"/>
    </source>
</evidence>
<dbReference type="PANTHER" id="PTHR43867">
    <property type="entry name" value="CELLULOSE SYNTHASE CATALYTIC SUBUNIT A [UDP-FORMING]"/>
    <property type="match status" value="1"/>
</dbReference>
<evidence type="ECO:0000256" key="1">
    <source>
        <dbReference type="ARBA" id="ARBA00004429"/>
    </source>
</evidence>
<feature type="transmembrane region" description="Helical" evidence="12">
    <location>
        <begin position="506"/>
        <end position="529"/>
    </location>
</feature>
<gene>
    <name evidence="14" type="primary">mdoH</name>
    <name evidence="14" type="ORF">O970_02225</name>
</gene>
<dbReference type="InterPro" id="IPR050321">
    <property type="entry name" value="Glycosyltr_2/OpgH_subfam"/>
</dbReference>
<keyword evidence="9 12" id="KW-0812">Transmembrane</keyword>
<dbReference type="PANTHER" id="PTHR43867:SF5">
    <property type="entry name" value="GLUCANS BIOSYNTHESIS GLUCOSYLTRANSFERASE H"/>
    <property type="match status" value="1"/>
</dbReference>
<evidence type="ECO:0000256" key="11">
    <source>
        <dbReference type="ARBA" id="ARBA00023136"/>
    </source>
</evidence>
<dbReference type="NCBIfam" id="NF003962">
    <property type="entry name" value="PRK05454.2-5"/>
    <property type="match status" value="1"/>
</dbReference>
<organism evidence="14 15">
    <name type="scientific">Candidatus Schmidhempelia bombi str. Bimp</name>
    <dbReference type="NCBI Taxonomy" id="1387197"/>
    <lineage>
        <taxon>Bacteria</taxon>
        <taxon>Pseudomonadati</taxon>
        <taxon>Pseudomonadota</taxon>
        <taxon>Gammaproteobacteria</taxon>
        <taxon>Orbales</taxon>
        <taxon>Orbaceae</taxon>
        <taxon>Candidatus Schmidhempelia</taxon>
    </lineage>
</organism>
<evidence type="ECO:0000256" key="2">
    <source>
        <dbReference type="ARBA" id="ARBA00005001"/>
    </source>
</evidence>
<evidence type="ECO:0000256" key="10">
    <source>
        <dbReference type="ARBA" id="ARBA00022989"/>
    </source>
</evidence>
<evidence type="ECO:0000256" key="6">
    <source>
        <dbReference type="ARBA" id="ARBA00022519"/>
    </source>
</evidence>
<reference evidence="14 15" key="1">
    <citation type="journal article" date="2014" name="Appl. Environ. Microbiol.">
        <title>Genomic features of a bumble bee symbiont reflect its host environment.</title>
        <authorList>
            <person name="Martinson V.G."/>
            <person name="Magoc T."/>
            <person name="Koch H."/>
            <person name="Salzberg S.L."/>
            <person name="Moran N.A."/>
        </authorList>
    </citation>
    <scope>NUCLEOTIDE SEQUENCE [LARGE SCALE GENOMIC DNA]</scope>
    <source>
        <strain evidence="14 15">Bimp</strain>
    </source>
</reference>
<evidence type="ECO:0000256" key="8">
    <source>
        <dbReference type="ARBA" id="ARBA00022679"/>
    </source>
</evidence>
<feature type="transmembrane region" description="Helical" evidence="12">
    <location>
        <begin position="541"/>
        <end position="565"/>
    </location>
</feature>
<feature type="domain" description="Glycosyltransferase 2-like" evidence="13">
    <location>
        <begin position="187"/>
        <end position="369"/>
    </location>
</feature>
<comment type="pathway">
    <text evidence="2">Glycan metabolism; osmoregulated periplasmic glucan (OPG) biosynthesis.</text>
</comment>
<feature type="transmembrane region" description="Helical" evidence="12">
    <location>
        <begin position="129"/>
        <end position="162"/>
    </location>
</feature>
<keyword evidence="11 12" id="KW-0472">Membrane</keyword>
<name>A0AB94IE59_9GAMM</name>
<keyword evidence="8" id="KW-0808">Transferase</keyword>
<evidence type="ECO:0000256" key="9">
    <source>
        <dbReference type="ARBA" id="ARBA00022692"/>
    </source>
</evidence>
<dbReference type="GO" id="GO:0005886">
    <property type="term" value="C:plasma membrane"/>
    <property type="evidence" value="ECO:0007669"/>
    <property type="project" value="UniProtKB-SubCell"/>
</dbReference>
<keyword evidence="7" id="KW-0328">Glycosyltransferase</keyword>
<dbReference type="Proteomes" id="UP000506160">
    <property type="component" value="Unassembled WGS sequence"/>
</dbReference>
<sequence length="594" mass="68820">MTKFTADLTKEGLNPSAMQAILSKKWPNLFQCCHFNSNRVQLETTPKIARQPIKPHYWYQSNKAPDQIQPFNFIATFRRFILLLFIIGQTFIGSHYLISLLPYQGWQEVRFFDDWQLNPMMALENITPYAIQAVIIMLFAILFAWISLGFWTAIMGIMVTLIGKDRFTLAIPNNPSQHINPHHRTALVMPICNEDVARVFAGLKATWQSLDQTGQLPVCDFYILSDTSHPDIYANELNAWADLVNELNVNNQIYYRHRERRVKRKSGNIDDFCRRFGHQYEYMIILDADSVMTGECISNMIAMMEMTPHAGIIQSPPKTIRMRTLYGRIQQFANQTYSDIFSSGVHYWQLSEAQYWGHNAIIRLKPFIEHCILTPFNKRGKPHHILSHDLVEAALMRSAGWQVWIAHNLQGSYEEVPANIIEDLKRDNRWCVGNLINLRALFKPGLLVVQRIMFITSAMAYVSSLLWLLFLLFSTLLLFLFNVDQPHYFLHPNQLYPVWPRWNEHLALQLLGTTFALLLIPKLASYVLVLIKQKPSTVGGILPFTCSILLEIVFSMILAPIRMIYHSSFVIKALIGRKIHWKSPARHDDALTWR</sequence>
<dbReference type="RefSeq" id="WP_024495559.1">
    <property type="nucleotide sequence ID" value="NZ_AWGA01000021.1"/>
</dbReference>
<dbReference type="AlphaFoldDB" id="A0AB94IE59"/>
<evidence type="ECO:0000256" key="12">
    <source>
        <dbReference type="SAM" id="Phobius"/>
    </source>
</evidence>
<evidence type="ECO:0000256" key="5">
    <source>
        <dbReference type="ARBA" id="ARBA00022475"/>
    </source>
</evidence>
<keyword evidence="10 12" id="KW-1133">Transmembrane helix</keyword>
<accession>A0AB94IE59</accession>
<dbReference type="InterPro" id="IPR029044">
    <property type="entry name" value="Nucleotide-diphossugar_trans"/>
</dbReference>
<feature type="non-terminal residue" evidence="14">
    <location>
        <position position="594"/>
    </location>
</feature>
<keyword evidence="6" id="KW-0997">Cell inner membrane</keyword>
<dbReference type="NCBIfam" id="NF003958">
    <property type="entry name" value="PRK05454.2-1"/>
    <property type="match status" value="1"/>
</dbReference>
<proteinExistence type="inferred from homology"/>
<feature type="transmembrane region" description="Helical" evidence="12">
    <location>
        <begin position="460"/>
        <end position="481"/>
    </location>
</feature>
<dbReference type="GO" id="GO:0016758">
    <property type="term" value="F:hexosyltransferase activity"/>
    <property type="evidence" value="ECO:0007669"/>
    <property type="project" value="TreeGrafter"/>
</dbReference>
<dbReference type="InterPro" id="IPR001173">
    <property type="entry name" value="Glyco_trans_2-like"/>
</dbReference>
<comment type="similarity">
    <text evidence="3">Belongs to the glycosyltransferase 2 family. OpgH subfamily.</text>
</comment>
<comment type="caution">
    <text evidence="14">The sequence shown here is derived from an EMBL/GenBank/DDBJ whole genome shotgun (WGS) entry which is preliminary data.</text>
</comment>
<evidence type="ECO:0000313" key="14">
    <source>
        <dbReference type="EMBL" id="TEA27751.1"/>
    </source>
</evidence>
<dbReference type="SUPFAM" id="SSF53448">
    <property type="entry name" value="Nucleotide-diphospho-sugar transferases"/>
    <property type="match status" value="1"/>
</dbReference>
<keyword evidence="15" id="KW-1185">Reference proteome</keyword>
<comment type="subcellular location">
    <subcellularLocation>
        <location evidence="1">Cell inner membrane</location>
        <topology evidence="1">Multi-pass membrane protein</topology>
    </subcellularLocation>
</comment>
<protein>
    <recommendedName>
        <fullName evidence="4">Glucans biosynthesis glucosyltransferase H</fullName>
    </recommendedName>
</protein>